<dbReference type="CDD" id="cd00519">
    <property type="entry name" value="Lipase_3"/>
    <property type="match status" value="1"/>
</dbReference>
<accession>A0A7S2EAD6</accession>
<dbReference type="Pfam" id="PF01764">
    <property type="entry name" value="Lipase_3"/>
    <property type="match status" value="1"/>
</dbReference>
<evidence type="ECO:0000259" key="3">
    <source>
        <dbReference type="Pfam" id="PF01764"/>
    </source>
</evidence>
<proteinExistence type="predicted"/>
<dbReference type="SUPFAM" id="SSF53474">
    <property type="entry name" value="alpha/beta-Hydrolases"/>
    <property type="match status" value="1"/>
</dbReference>
<evidence type="ECO:0000256" key="1">
    <source>
        <dbReference type="SAM" id="Coils"/>
    </source>
</evidence>
<sequence length="472" mass="53320">MADPMLDMCTLIYPVSFLRLDATKNLEKFRESKGITSDDFTVMKAFHIREQALLEELKKGNMEKQEEYKKVSDKIKSLKETWELSDGDWNIFVHNTDILSLPKRATEIKSDMVINADNIKPLLVAFGGEDYNVSAVESLVKRCGNCTLAYFDDDFAQYDLLGVKSELVYGIFVAKTTKKITVAFRGSVNGSDWIQNFQANAVDFELPETTDPDKKTYGKVHKGFYNYLFERKQEDGKVMPSKADEIMQKLHVLLKDYPGFDVYFTGHSLGGALSTMMAFRAAVDDELSQKTVYNVSFASPFFGDQGVRDEFYRLEGQKKIRHLRISNDDDVVPLIPFMTLFSPPGMAYKHVGLNVRLYPRSSLSPIFKSFRFFYPKPGDWVNSISNAIHNNLLLGITFKALPNHLCPEYRARLDDAEVGLSKKFLEVLYEDEDIVGRLPELTSPETSVPALTVGPESSVPAITDGPGDKSED</sequence>
<dbReference type="PANTHER" id="PTHR45856">
    <property type="entry name" value="ALPHA/BETA-HYDROLASES SUPERFAMILY PROTEIN"/>
    <property type="match status" value="1"/>
</dbReference>
<feature type="domain" description="Fungal lipase-type" evidence="3">
    <location>
        <begin position="182"/>
        <end position="338"/>
    </location>
</feature>
<dbReference type="Gene3D" id="3.40.50.1820">
    <property type="entry name" value="alpha/beta hydrolase"/>
    <property type="match status" value="1"/>
</dbReference>
<keyword evidence="1" id="KW-0175">Coiled coil</keyword>
<protein>
    <recommendedName>
        <fullName evidence="3">Fungal lipase-type domain-containing protein</fullName>
    </recommendedName>
</protein>
<gene>
    <name evidence="4" type="ORF">DBRI1063_LOCUS8246</name>
</gene>
<reference evidence="4" key="1">
    <citation type="submission" date="2021-01" db="EMBL/GenBank/DDBJ databases">
        <authorList>
            <person name="Corre E."/>
            <person name="Pelletier E."/>
            <person name="Niang G."/>
            <person name="Scheremetjew M."/>
            <person name="Finn R."/>
            <person name="Kale V."/>
            <person name="Holt S."/>
            <person name="Cochrane G."/>
            <person name="Meng A."/>
            <person name="Brown T."/>
            <person name="Cohen L."/>
        </authorList>
    </citation>
    <scope>NUCLEOTIDE SEQUENCE</scope>
    <source>
        <strain evidence="4">Pop2</strain>
    </source>
</reference>
<name>A0A7S2EAD6_9STRA</name>
<dbReference type="EMBL" id="HBGN01012904">
    <property type="protein sequence ID" value="CAD9324745.1"/>
    <property type="molecule type" value="Transcribed_RNA"/>
</dbReference>
<dbReference type="AlphaFoldDB" id="A0A7S2EAD6"/>
<dbReference type="PANTHER" id="PTHR45856:SF24">
    <property type="entry name" value="FUNGAL LIPASE-LIKE DOMAIN-CONTAINING PROTEIN"/>
    <property type="match status" value="1"/>
</dbReference>
<dbReference type="GO" id="GO:0006629">
    <property type="term" value="P:lipid metabolic process"/>
    <property type="evidence" value="ECO:0007669"/>
    <property type="project" value="InterPro"/>
</dbReference>
<dbReference type="InterPro" id="IPR051218">
    <property type="entry name" value="Sec_MonoDiacylglyc_Lipase"/>
</dbReference>
<evidence type="ECO:0000313" key="4">
    <source>
        <dbReference type="EMBL" id="CAD9324745.1"/>
    </source>
</evidence>
<feature type="region of interest" description="Disordered" evidence="2">
    <location>
        <begin position="440"/>
        <end position="472"/>
    </location>
</feature>
<dbReference type="InterPro" id="IPR029058">
    <property type="entry name" value="AB_hydrolase_fold"/>
</dbReference>
<organism evidence="4">
    <name type="scientific">Ditylum brightwellii</name>
    <dbReference type="NCBI Taxonomy" id="49249"/>
    <lineage>
        <taxon>Eukaryota</taxon>
        <taxon>Sar</taxon>
        <taxon>Stramenopiles</taxon>
        <taxon>Ochrophyta</taxon>
        <taxon>Bacillariophyta</taxon>
        <taxon>Mediophyceae</taxon>
        <taxon>Lithodesmiophycidae</taxon>
        <taxon>Lithodesmiales</taxon>
        <taxon>Lithodesmiaceae</taxon>
        <taxon>Ditylum</taxon>
    </lineage>
</organism>
<dbReference type="InterPro" id="IPR002921">
    <property type="entry name" value="Fungal_lipase-type"/>
</dbReference>
<evidence type="ECO:0000256" key="2">
    <source>
        <dbReference type="SAM" id="MobiDB-lite"/>
    </source>
</evidence>
<feature type="coiled-coil region" evidence="1">
    <location>
        <begin position="54"/>
        <end position="81"/>
    </location>
</feature>